<dbReference type="EMBL" id="JBHRXI010000002">
    <property type="protein sequence ID" value="MFC3612780.1"/>
    <property type="molecule type" value="Genomic_DNA"/>
</dbReference>
<feature type="domain" description="Leucine-binding protein" evidence="4">
    <location>
        <begin position="30"/>
        <end position="377"/>
    </location>
</feature>
<evidence type="ECO:0000256" key="1">
    <source>
        <dbReference type="ARBA" id="ARBA00010062"/>
    </source>
</evidence>
<evidence type="ECO:0000256" key="2">
    <source>
        <dbReference type="ARBA" id="ARBA00022729"/>
    </source>
</evidence>
<dbReference type="Proteomes" id="UP001595629">
    <property type="component" value="Unassembled WGS sequence"/>
</dbReference>
<dbReference type="InterPro" id="IPR028082">
    <property type="entry name" value="Peripla_BP_I"/>
</dbReference>
<keyword evidence="6" id="KW-1185">Reference proteome</keyword>
<dbReference type="Gene3D" id="3.40.50.2300">
    <property type="match status" value="2"/>
</dbReference>
<evidence type="ECO:0000313" key="6">
    <source>
        <dbReference type="Proteomes" id="UP001595629"/>
    </source>
</evidence>
<keyword evidence="2 3" id="KW-0732">Signal</keyword>
<dbReference type="SUPFAM" id="SSF53822">
    <property type="entry name" value="Periplasmic binding protein-like I"/>
    <property type="match status" value="1"/>
</dbReference>
<name>A0ABV7TC76_9RHOB</name>
<comment type="caution">
    <text evidence="5">The sequence shown here is derived from an EMBL/GenBank/DDBJ whole genome shotgun (WGS) entry which is preliminary data.</text>
</comment>
<comment type="similarity">
    <text evidence="1">Belongs to the leucine-binding protein family.</text>
</comment>
<sequence length="388" mass="42025">MKLNTLLTAAFALSLGSAVLAEPRGVTDDEIRIGSYSDLSGPVAVWGVPATNAQRMRYEEANEAGGIHGRKITFLVEDMQYQVPLAVRAANRLLNRDKVFLMVGNLGTPHNNATMPKQLDAGVPNLFPLTAAISMFDPAHPLTMGYLTSYRDQAVGGMRYLVEKTGKKRVCLQTQATDYGKEVEDGFNKAVDEMGLEVTSVGSHKTSETEFTGAVTSLKNSGCEILVLGTFVRDTMQIYSAVREAGWDIPVLANMVPLIPLTAQTEGMNGLYVVAPFALPDFKDAADSNPEAYAWFNKYVETYGQEPNPQAYIGYVIADLTVTAMEAAGKDLTAEGVMEAIEGISGYQDIFGGPTVSYSKTKRSGMDSLVLSQVQDGAWVVIQEELPY</sequence>
<feature type="signal peptide" evidence="3">
    <location>
        <begin position="1"/>
        <end position="21"/>
    </location>
</feature>
<dbReference type="Pfam" id="PF13458">
    <property type="entry name" value="Peripla_BP_6"/>
    <property type="match status" value="1"/>
</dbReference>
<accession>A0ABV7TC76</accession>
<organism evidence="5 6">
    <name type="scientific">Lutimaribacter marinistellae</name>
    <dbReference type="NCBI Taxonomy" id="1820329"/>
    <lineage>
        <taxon>Bacteria</taxon>
        <taxon>Pseudomonadati</taxon>
        <taxon>Pseudomonadota</taxon>
        <taxon>Alphaproteobacteria</taxon>
        <taxon>Rhodobacterales</taxon>
        <taxon>Roseobacteraceae</taxon>
        <taxon>Lutimaribacter</taxon>
    </lineage>
</organism>
<dbReference type="InterPro" id="IPR028081">
    <property type="entry name" value="Leu-bd"/>
</dbReference>
<dbReference type="RefSeq" id="WP_386733972.1">
    <property type="nucleotide sequence ID" value="NZ_JBHRXI010000002.1"/>
</dbReference>
<dbReference type="CDD" id="cd06343">
    <property type="entry name" value="PBP1_ABC_ligand_binding-like"/>
    <property type="match status" value="1"/>
</dbReference>
<evidence type="ECO:0000313" key="5">
    <source>
        <dbReference type="EMBL" id="MFC3612780.1"/>
    </source>
</evidence>
<dbReference type="PANTHER" id="PTHR47235:SF1">
    <property type="entry name" value="BLR6548 PROTEIN"/>
    <property type="match status" value="1"/>
</dbReference>
<feature type="chain" id="PRO_5047106339" evidence="3">
    <location>
        <begin position="22"/>
        <end position="388"/>
    </location>
</feature>
<dbReference type="PANTHER" id="PTHR47235">
    <property type="entry name" value="BLR6548 PROTEIN"/>
    <property type="match status" value="1"/>
</dbReference>
<proteinExistence type="inferred from homology"/>
<protein>
    <submittedName>
        <fullName evidence="5">ABC transporter substrate-binding protein</fullName>
    </submittedName>
</protein>
<reference evidence="6" key="1">
    <citation type="journal article" date="2019" name="Int. J. Syst. Evol. Microbiol.">
        <title>The Global Catalogue of Microorganisms (GCM) 10K type strain sequencing project: providing services to taxonomists for standard genome sequencing and annotation.</title>
        <authorList>
            <consortium name="The Broad Institute Genomics Platform"/>
            <consortium name="The Broad Institute Genome Sequencing Center for Infectious Disease"/>
            <person name="Wu L."/>
            <person name="Ma J."/>
        </authorList>
    </citation>
    <scope>NUCLEOTIDE SEQUENCE [LARGE SCALE GENOMIC DNA]</scope>
    <source>
        <strain evidence="6">KCTC 42911</strain>
    </source>
</reference>
<evidence type="ECO:0000256" key="3">
    <source>
        <dbReference type="SAM" id="SignalP"/>
    </source>
</evidence>
<evidence type="ECO:0000259" key="4">
    <source>
        <dbReference type="Pfam" id="PF13458"/>
    </source>
</evidence>
<gene>
    <name evidence="5" type="ORF">ACFORG_03315</name>
</gene>